<evidence type="ECO:0000313" key="2">
    <source>
        <dbReference type="EMBL" id="GBP72744.1"/>
    </source>
</evidence>
<gene>
    <name evidence="2" type="ORF">EVAR_75363_1</name>
</gene>
<protein>
    <submittedName>
        <fullName evidence="2">Uncharacterized protein</fullName>
    </submittedName>
</protein>
<evidence type="ECO:0000256" key="1">
    <source>
        <dbReference type="SAM" id="MobiDB-lite"/>
    </source>
</evidence>
<feature type="region of interest" description="Disordered" evidence="1">
    <location>
        <begin position="33"/>
        <end position="93"/>
    </location>
</feature>
<evidence type="ECO:0000313" key="3">
    <source>
        <dbReference type="Proteomes" id="UP000299102"/>
    </source>
</evidence>
<dbReference type="Proteomes" id="UP000299102">
    <property type="component" value="Unassembled WGS sequence"/>
</dbReference>
<feature type="compositionally biased region" description="Basic and acidic residues" evidence="1">
    <location>
        <begin position="63"/>
        <end position="91"/>
    </location>
</feature>
<reference evidence="2 3" key="1">
    <citation type="journal article" date="2019" name="Commun. Biol.">
        <title>The bagworm genome reveals a unique fibroin gene that provides high tensile strength.</title>
        <authorList>
            <person name="Kono N."/>
            <person name="Nakamura H."/>
            <person name="Ohtoshi R."/>
            <person name="Tomita M."/>
            <person name="Numata K."/>
            <person name="Arakawa K."/>
        </authorList>
    </citation>
    <scope>NUCLEOTIDE SEQUENCE [LARGE SCALE GENOMIC DNA]</scope>
</reference>
<comment type="caution">
    <text evidence="2">The sequence shown here is derived from an EMBL/GenBank/DDBJ whole genome shotgun (WGS) entry which is preliminary data.</text>
</comment>
<dbReference type="EMBL" id="BGZK01001155">
    <property type="protein sequence ID" value="GBP72744.1"/>
    <property type="molecule type" value="Genomic_DNA"/>
</dbReference>
<keyword evidence="3" id="KW-1185">Reference proteome</keyword>
<proteinExistence type="predicted"/>
<accession>A0A4C1YCP9</accession>
<sequence length="160" mass="17762">MFTSCVRRGAQERFRLKQQIHLLNRKPERCARTPVKQHRVTRGASAVGTGDGPLPRFRRGRRQKPDRVEVRTRSSADRVPTRETATDRSIDRAPTSIRTFDANRSGRLPPKRAPAVGLPRGAWRSPSLITAVAVALAGGYTRRSLPSGTKSSTQQAKHTC</sequence>
<name>A0A4C1YCP9_EUMVA</name>
<dbReference type="AlphaFoldDB" id="A0A4C1YCP9"/>
<organism evidence="2 3">
    <name type="scientific">Eumeta variegata</name>
    <name type="common">Bagworm moth</name>
    <name type="synonym">Eumeta japonica</name>
    <dbReference type="NCBI Taxonomy" id="151549"/>
    <lineage>
        <taxon>Eukaryota</taxon>
        <taxon>Metazoa</taxon>
        <taxon>Ecdysozoa</taxon>
        <taxon>Arthropoda</taxon>
        <taxon>Hexapoda</taxon>
        <taxon>Insecta</taxon>
        <taxon>Pterygota</taxon>
        <taxon>Neoptera</taxon>
        <taxon>Endopterygota</taxon>
        <taxon>Lepidoptera</taxon>
        <taxon>Glossata</taxon>
        <taxon>Ditrysia</taxon>
        <taxon>Tineoidea</taxon>
        <taxon>Psychidae</taxon>
        <taxon>Oiketicinae</taxon>
        <taxon>Eumeta</taxon>
    </lineage>
</organism>